<evidence type="ECO:0000313" key="2">
    <source>
        <dbReference type="EMBL" id="RPD65819.1"/>
    </source>
</evidence>
<feature type="region of interest" description="Disordered" evidence="1">
    <location>
        <begin position="21"/>
        <end position="69"/>
    </location>
</feature>
<organism evidence="2 3">
    <name type="scientific">Lentinus tigrinus ALCF2SS1-6</name>
    <dbReference type="NCBI Taxonomy" id="1328759"/>
    <lineage>
        <taxon>Eukaryota</taxon>
        <taxon>Fungi</taxon>
        <taxon>Dikarya</taxon>
        <taxon>Basidiomycota</taxon>
        <taxon>Agaricomycotina</taxon>
        <taxon>Agaricomycetes</taxon>
        <taxon>Polyporales</taxon>
        <taxon>Polyporaceae</taxon>
        <taxon>Lentinus</taxon>
    </lineage>
</organism>
<proteinExistence type="predicted"/>
<gene>
    <name evidence="2" type="ORF">L227DRAFT_121718</name>
</gene>
<dbReference type="Proteomes" id="UP000313359">
    <property type="component" value="Unassembled WGS sequence"/>
</dbReference>
<dbReference type="AlphaFoldDB" id="A0A5C2SRW1"/>
<name>A0A5C2SRW1_9APHY</name>
<feature type="compositionally biased region" description="Basic residues" evidence="1">
    <location>
        <begin position="137"/>
        <end position="147"/>
    </location>
</feature>
<protein>
    <submittedName>
        <fullName evidence="2">Uncharacterized protein</fullName>
    </submittedName>
</protein>
<keyword evidence="3" id="KW-1185">Reference proteome</keyword>
<evidence type="ECO:0000313" key="3">
    <source>
        <dbReference type="Proteomes" id="UP000313359"/>
    </source>
</evidence>
<feature type="region of interest" description="Disordered" evidence="1">
    <location>
        <begin position="135"/>
        <end position="199"/>
    </location>
</feature>
<feature type="compositionally biased region" description="Polar residues" evidence="1">
    <location>
        <begin position="179"/>
        <end position="192"/>
    </location>
</feature>
<feature type="compositionally biased region" description="Low complexity" evidence="1">
    <location>
        <begin position="148"/>
        <end position="166"/>
    </location>
</feature>
<reference evidence="2" key="1">
    <citation type="journal article" date="2018" name="Genome Biol. Evol.">
        <title>Genomics and development of Lentinus tigrinus, a white-rot wood-decaying mushroom with dimorphic fruiting bodies.</title>
        <authorList>
            <person name="Wu B."/>
            <person name="Xu Z."/>
            <person name="Knudson A."/>
            <person name="Carlson A."/>
            <person name="Chen N."/>
            <person name="Kovaka S."/>
            <person name="LaButti K."/>
            <person name="Lipzen A."/>
            <person name="Pennachio C."/>
            <person name="Riley R."/>
            <person name="Schakwitz W."/>
            <person name="Umezawa K."/>
            <person name="Ohm R.A."/>
            <person name="Grigoriev I.V."/>
            <person name="Nagy L.G."/>
            <person name="Gibbons J."/>
            <person name="Hibbett D."/>
        </authorList>
    </citation>
    <scope>NUCLEOTIDE SEQUENCE [LARGE SCALE GENOMIC DNA]</scope>
    <source>
        <strain evidence="2">ALCF2SS1-6</strain>
    </source>
</reference>
<evidence type="ECO:0000256" key="1">
    <source>
        <dbReference type="SAM" id="MobiDB-lite"/>
    </source>
</evidence>
<accession>A0A5C2SRW1</accession>
<sequence>MPVFRDASPGLNIMLETILTMPHPPLGDSTGRRTCTTRSRKAEVRTRRRSGLTRPRSSAHPPSSNISHPTTALCAAHLPQTAAPPGPDPVATSSYRPWSVHVSTGGGNFARPSAIRPDRSRPLSCILSLHRGVASRPHAHTHTHAQQRARAPPSFASATASPACTTDGRRDNRGGGTRAESNIFASSWNSESRSGHPTVLRGRSHSIFAGLGGRVGARAGITIHPGSELGRDQTDRSWASSVRVPDWFVWAAPRDPGIVVSGAQDWRVRQGVARGKKAYRIMFVCTGDRITAIYSMSRSMSSRAGVVWGVMDTRANIH</sequence>
<feature type="compositionally biased region" description="Polar residues" evidence="1">
    <location>
        <begin position="60"/>
        <end position="69"/>
    </location>
</feature>
<dbReference type="EMBL" id="ML122251">
    <property type="protein sequence ID" value="RPD65819.1"/>
    <property type="molecule type" value="Genomic_DNA"/>
</dbReference>